<gene>
    <name evidence="1" type="ORF">MmiAt1_09380</name>
</gene>
<evidence type="ECO:0000313" key="1">
    <source>
        <dbReference type="EMBL" id="MDV0445363.1"/>
    </source>
</evidence>
<sequence>MDEKKREQLLEEISDPNFNLSYFTDLAAADQKFRDFAVREMLNHKHIMVYYHCYYIAEAAAESFPDLMYEYWDDIEKLLKHKNSYHRNFALSILARLSKADTGNKMNKCIDDYLLPLHDVKFMTADFCIQNCALICVYKPELSGKIVSAIIDSIRRGKRTERQNSFLAGTAITVFGSFYESYGNKKQLIEFAEENQNGGSPKTRKIAKAFLKKFESAE</sequence>
<keyword evidence="2" id="KW-1185">Reference proteome</keyword>
<accession>A0ABU3VPM4</accession>
<reference evidence="1 2" key="1">
    <citation type="submission" date="2023-06" db="EMBL/GenBank/DDBJ databases">
        <title>Genome sequence of Methanimicrococcus sp. At1.</title>
        <authorList>
            <person name="Protasov E."/>
            <person name="Platt K."/>
            <person name="Poehlein A."/>
            <person name="Daniel R."/>
            <person name="Brune A."/>
        </authorList>
    </citation>
    <scope>NUCLEOTIDE SEQUENCE [LARGE SCALE GENOMIC DNA]</scope>
    <source>
        <strain evidence="1 2">At1</strain>
    </source>
</reference>
<evidence type="ECO:0008006" key="3">
    <source>
        <dbReference type="Google" id="ProtNLM"/>
    </source>
</evidence>
<name>A0ABU3VPM4_9EURY</name>
<proteinExistence type="predicted"/>
<dbReference type="EMBL" id="JAWDKC010000015">
    <property type="protein sequence ID" value="MDV0445363.1"/>
    <property type="molecule type" value="Genomic_DNA"/>
</dbReference>
<dbReference type="InterPro" id="IPR016024">
    <property type="entry name" value="ARM-type_fold"/>
</dbReference>
<dbReference type="Proteomes" id="UP001272052">
    <property type="component" value="Unassembled WGS sequence"/>
</dbReference>
<dbReference type="SUPFAM" id="SSF48371">
    <property type="entry name" value="ARM repeat"/>
    <property type="match status" value="1"/>
</dbReference>
<protein>
    <recommendedName>
        <fullName evidence="3">HEAT repeat domain-containing protein</fullName>
    </recommendedName>
</protein>
<comment type="caution">
    <text evidence="1">The sequence shown here is derived from an EMBL/GenBank/DDBJ whole genome shotgun (WGS) entry which is preliminary data.</text>
</comment>
<evidence type="ECO:0000313" key="2">
    <source>
        <dbReference type="Proteomes" id="UP001272052"/>
    </source>
</evidence>
<organism evidence="1 2">
    <name type="scientific">Methanimicrococcus hacksteinii</name>
    <dbReference type="NCBI Taxonomy" id="3028293"/>
    <lineage>
        <taxon>Archaea</taxon>
        <taxon>Methanobacteriati</taxon>
        <taxon>Methanobacteriota</taxon>
        <taxon>Stenosarchaea group</taxon>
        <taxon>Methanomicrobia</taxon>
        <taxon>Methanosarcinales</taxon>
        <taxon>Methanosarcinaceae</taxon>
        <taxon>Methanimicrococcus</taxon>
    </lineage>
</organism>